<organism evidence="4 5">
    <name type="scientific">Glarea lozoyensis (strain ATCC 20868 / MF5171)</name>
    <dbReference type="NCBI Taxonomy" id="1116229"/>
    <lineage>
        <taxon>Eukaryota</taxon>
        <taxon>Fungi</taxon>
        <taxon>Dikarya</taxon>
        <taxon>Ascomycota</taxon>
        <taxon>Pezizomycotina</taxon>
        <taxon>Leotiomycetes</taxon>
        <taxon>Helotiales</taxon>
        <taxon>Helotiaceae</taxon>
        <taxon>Glarea</taxon>
    </lineage>
</organism>
<keyword evidence="2" id="KW-1133">Transmembrane helix</keyword>
<dbReference type="AlphaFoldDB" id="S3DD34"/>
<protein>
    <submittedName>
        <fullName evidence="4">DNase I-like protein</fullName>
    </submittedName>
</protein>
<evidence type="ECO:0000313" key="4">
    <source>
        <dbReference type="EMBL" id="EPE35014.1"/>
    </source>
</evidence>
<evidence type="ECO:0000313" key="5">
    <source>
        <dbReference type="Proteomes" id="UP000016922"/>
    </source>
</evidence>
<reference evidence="4 5" key="1">
    <citation type="journal article" date="2013" name="BMC Genomics">
        <title>Genomics-driven discovery of the pneumocandin biosynthetic gene cluster in the fungus Glarea lozoyensis.</title>
        <authorList>
            <person name="Chen L."/>
            <person name="Yue Q."/>
            <person name="Zhang X."/>
            <person name="Xiang M."/>
            <person name="Wang C."/>
            <person name="Li S."/>
            <person name="Che Y."/>
            <person name="Ortiz-Lopez F.J."/>
            <person name="Bills G.F."/>
            <person name="Liu X."/>
            <person name="An Z."/>
        </authorList>
    </citation>
    <scope>NUCLEOTIDE SEQUENCE [LARGE SCALE GENOMIC DNA]</scope>
    <source>
        <strain evidence="5">ATCC 20868 / MF5171</strain>
    </source>
</reference>
<feature type="domain" description="Inositol polyphosphate-related phosphatase" evidence="3">
    <location>
        <begin position="7"/>
        <end position="371"/>
    </location>
</feature>
<dbReference type="OMA" id="HRYPGWT"/>
<sequence length="443" mass="49257">MATTSPDAISAYILTYNCGLSAIDTDAFASQLFAGLASSKLPDLLVLCLQEIAPIPFALIGGTFLAPYFNKFHEAVHKAARKLANEDDDEPIYTPISARNLGMVGIMIFARNPKAIRDIETGGVGVGLAEMGNKGAMGVRFTYQDGGRSTQLTFVAAHLAPMEDQVERRNEDFKNIARGLVFTSSTAESKKNDTSLSDEGRPLLSISSRDASIYKPTSHLFFAGDLNYRTSTLSPASTDHKDQFPQPRLDSSAPNHYSKLFESDQLNQERLAGRTCQGLTEASVTFPPTYKYQLKEPFLKSDEELSEWKWARHRWPSWTDRILYLDTPSWISRDNPNAKITTHKYTALPLLPTSDHRPVALDVSIPLISIPTPREDDRDDPRVHPPFNINVNWKEQRRRARMLELIAGFVMYFTTTAEGGGLLVLMTAGAVSGYFAIRSIVEM</sequence>
<gene>
    <name evidence="4" type="ORF">GLAREA_10709</name>
</gene>
<evidence type="ECO:0000259" key="3">
    <source>
        <dbReference type="SMART" id="SM00128"/>
    </source>
</evidence>
<name>S3DD34_GLAL2</name>
<keyword evidence="2" id="KW-0812">Transmembrane</keyword>
<feature type="transmembrane region" description="Helical" evidence="2">
    <location>
        <begin position="405"/>
        <end position="437"/>
    </location>
</feature>
<dbReference type="PANTHER" id="PTHR11200:SF286">
    <property type="entry name" value="5-PHOSPHATASE, PUTATIVE (AFU_ORTHOLOGUE AFUA_5G07600)-RELATED"/>
    <property type="match status" value="1"/>
</dbReference>
<dbReference type="eggNOG" id="KOG0565">
    <property type="taxonomic scope" value="Eukaryota"/>
</dbReference>
<accession>S3DD34</accession>
<dbReference type="STRING" id="1116229.S3DD34"/>
<dbReference type="Gene3D" id="3.60.10.10">
    <property type="entry name" value="Endonuclease/exonuclease/phosphatase"/>
    <property type="match status" value="1"/>
</dbReference>
<keyword evidence="2" id="KW-0472">Membrane</keyword>
<dbReference type="HOGENOM" id="CLU_025224_1_1_1"/>
<dbReference type="RefSeq" id="XP_008078001.1">
    <property type="nucleotide sequence ID" value="XM_008079810.1"/>
</dbReference>
<feature type="region of interest" description="Disordered" evidence="1">
    <location>
        <begin position="233"/>
        <end position="256"/>
    </location>
</feature>
<dbReference type="SMART" id="SM00128">
    <property type="entry name" value="IPPc"/>
    <property type="match status" value="1"/>
</dbReference>
<dbReference type="OrthoDB" id="62798at2759"/>
<dbReference type="PANTHER" id="PTHR11200">
    <property type="entry name" value="INOSITOL 5-PHOSPHATASE"/>
    <property type="match status" value="1"/>
</dbReference>
<dbReference type="KEGG" id="glz:GLAREA_10709"/>
<dbReference type="InterPro" id="IPR036691">
    <property type="entry name" value="Endo/exonu/phosph_ase_sf"/>
</dbReference>
<dbReference type="Proteomes" id="UP000016922">
    <property type="component" value="Unassembled WGS sequence"/>
</dbReference>
<evidence type="ECO:0000256" key="1">
    <source>
        <dbReference type="SAM" id="MobiDB-lite"/>
    </source>
</evidence>
<dbReference type="GeneID" id="19469755"/>
<dbReference type="InterPro" id="IPR000300">
    <property type="entry name" value="IPPc"/>
</dbReference>
<dbReference type="GO" id="GO:0046856">
    <property type="term" value="P:phosphatidylinositol dephosphorylation"/>
    <property type="evidence" value="ECO:0007669"/>
    <property type="project" value="InterPro"/>
</dbReference>
<keyword evidence="5" id="KW-1185">Reference proteome</keyword>
<proteinExistence type="predicted"/>
<evidence type="ECO:0000256" key="2">
    <source>
        <dbReference type="SAM" id="Phobius"/>
    </source>
</evidence>
<dbReference type="Pfam" id="PF22669">
    <property type="entry name" value="Exo_endo_phos2"/>
    <property type="match status" value="1"/>
</dbReference>
<dbReference type="InterPro" id="IPR046985">
    <property type="entry name" value="IP5"/>
</dbReference>
<dbReference type="EMBL" id="KE145355">
    <property type="protein sequence ID" value="EPE35014.1"/>
    <property type="molecule type" value="Genomic_DNA"/>
</dbReference>
<dbReference type="SUPFAM" id="SSF56219">
    <property type="entry name" value="DNase I-like"/>
    <property type="match status" value="1"/>
</dbReference>
<dbReference type="GO" id="GO:0004439">
    <property type="term" value="F:phosphatidylinositol-4,5-bisphosphate 5-phosphatase activity"/>
    <property type="evidence" value="ECO:0007669"/>
    <property type="project" value="TreeGrafter"/>
</dbReference>